<dbReference type="Pfam" id="PF03358">
    <property type="entry name" value="FMN_red"/>
    <property type="match status" value="1"/>
</dbReference>
<gene>
    <name evidence="7" type="ORF">A994_00150</name>
</gene>
<evidence type="ECO:0000256" key="5">
    <source>
        <dbReference type="ARBA" id="ARBA00038292"/>
    </source>
</evidence>
<dbReference type="Proteomes" id="UP000007360">
    <property type="component" value="Unassembled WGS sequence"/>
</dbReference>
<accession>K2RV34</accession>
<evidence type="ECO:0000259" key="6">
    <source>
        <dbReference type="Pfam" id="PF03358"/>
    </source>
</evidence>
<keyword evidence="4" id="KW-0288">FMN</keyword>
<dbReference type="PATRIC" id="fig|1204725.3.peg.29"/>
<protein>
    <submittedName>
        <fullName evidence="7">NADPH-dependent FMN reductase</fullName>
    </submittedName>
</protein>
<proteinExistence type="inferred from homology"/>
<feature type="domain" description="NADPH-dependent FMN reductase-like" evidence="6">
    <location>
        <begin position="5"/>
        <end position="150"/>
    </location>
</feature>
<dbReference type="GO" id="GO:0016491">
    <property type="term" value="F:oxidoreductase activity"/>
    <property type="evidence" value="ECO:0007669"/>
    <property type="project" value="InterPro"/>
</dbReference>
<evidence type="ECO:0000256" key="2">
    <source>
        <dbReference type="ARBA" id="ARBA00001966"/>
    </source>
</evidence>
<dbReference type="Gene3D" id="3.40.50.360">
    <property type="match status" value="1"/>
</dbReference>
<organism evidence="7 8">
    <name type="scientific">Methanobacterium formicicum (strain DSM 3637 / PP1)</name>
    <dbReference type="NCBI Taxonomy" id="1204725"/>
    <lineage>
        <taxon>Archaea</taxon>
        <taxon>Methanobacteriati</taxon>
        <taxon>Methanobacteriota</taxon>
        <taxon>Methanomada group</taxon>
        <taxon>Methanobacteria</taxon>
        <taxon>Methanobacteriales</taxon>
        <taxon>Methanobacteriaceae</taxon>
        <taxon>Methanobacterium</taxon>
    </lineage>
</organism>
<evidence type="ECO:0000313" key="8">
    <source>
        <dbReference type="Proteomes" id="UP000007360"/>
    </source>
</evidence>
<evidence type="ECO:0000256" key="3">
    <source>
        <dbReference type="ARBA" id="ARBA00022630"/>
    </source>
</evidence>
<dbReference type="PANTHER" id="PTHR43278">
    <property type="entry name" value="NAD(P)H-DEPENDENT FMN-CONTAINING OXIDOREDUCTASE YWQN-RELATED"/>
    <property type="match status" value="1"/>
</dbReference>
<dbReference type="EMBL" id="AMPO01000001">
    <property type="protein sequence ID" value="EKF86650.1"/>
    <property type="molecule type" value="Genomic_DNA"/>
</dbReference>
<dbReference type="SUPFAM" id="SSF52218">
    <property type="entry name" value="Flavoproteins"/>
    <property type="match status" value="1"/>
</dbReference>
<comment type="cofactor">
    <cofactor evidence="1">
        <name>FMN</name>
        <dbReference type="ChEBI" id="CHEBI:58210"/>
    </cofactor>
</comment>
<evidence type="ECO:0000256" key="1">
    <source>
        <dbReference type="ARBA" id="ARBA00001917"/>
    </source>
</evidence>
<dbReference type="InterPro" id="IPR051796">
    <property type="entry name" value="ISF_SsuE-like"/>
</dbReference>
<dbReference type="AlphaFoldDB" id="K2RV34"/>
<dbReference type="PANTHER" id="PTHR43278:SF2">
    <property type="entry name" value="IRON-SULFUR FLAVOPROTEIN"/>
    <property type="match status" value="1"/>
</dbReference>
<comment type="similarity">
    <text evidence="5">Belongs to the SsuE family. Isf subfamily.</text>
</comment>
<reference evidence="7 8" key="1">
    <citation type="journal article" date="2012" name="J. Bacteriol.">
        <title>Draft genome sequence of Methanobacterium formicicum DSM 3637, an archaebacterium isolated from the methane producer amoeba Pelomyxa palustris.</title>
        <authorList>
            <person name="Gutierrez G."/>
        </authorList>
    </citation>
    <scope>NUCLEOTIDE SEQUENCE [LARGE SCALE GENOMIC DNA]</scope>
    <source>
        <strain evidence="8">DSM 3637 / PP1</strain>
    </source>
</reference>
<evidence type="ECO:0000313" key="7">
    <source>
        <dbReference type="EMBL" id="EKF86650.1"/>
    </source>
</evidence>
<evidence type="ECO:0000256" key="4">
    <source>
        <dbReference type="ARBA" id="ARBA00022643"/>
    </source>
</evidence>
<name>K2RV34_METFP</name>
<keyword evidence="3" id="KW-0285">Flavoprotein</keyword>
<comment type="cofactor">
    <cofactor evidence="2">
        <name>[4Fe-4S] cluster</name>
        <dbReference type="ChEBI" id="CHEBI:49883"/>
    </cofactor>
</comment>
<sequence length="267" mass="30729">MCENMKILTIIGSPRKKGNSYQAACKLEQEMKTRGDYEFEYLFLKDTDLQECRGCFNCISRGIEFCPLKDDRQMIQEKMHQADGLVMVSPVYVMTVTALMKNFIDRVAYLCHRPEYHGKKAMVLCTTGGIGAKETLEYMELITEAWGYKVAGKCSLTTAPWPATEGLEKKNSKSLQKSVQKFDQSLKYMEQEGSPNVSIKEYMGFRIFQTISRDVKEYMPADYQFYQGKKYYQPAKVGFLTKAVTGIMLRVIFFMMRDMGPGEKKDQ</sequence>
<keyword evidence="8" id="KW-1185">Reference proteome</keyword>
<dbReference type="InterPro" id="IPR029039">
    <property type="entry name" value="Flavoprotein-like_sf"/>
</dbReference>
<comment type="caution">
    <text evidence="7">The sequence shown here is derived from an EMBL/GenBank/DDBJ whole genome shotgun (WGS) entry which is preliminary data.</text>
</comment>
<dbReference type="InterPro" id="IPR005025">
    <property type="entry name" value="FMN_Rdtase-like_dom"/>
</dbReference>